<dbReference type="EMBL" id="JAAOAV010000244">
    <property type="protein sequence ID" value="KAF5586802.1"/>
    <property type="molecule type" value="Genomic_DNA"/>
</dbReference>
<sequence length="258" mass="26819">MRGLKTHQTTTQQEPQALGTQTRLLRSTIVKFDDVDTPPDVNTRTAGFSGKVRACLDFQQITDKDASAGTVTATSGCAGTINPPEVNATISGPGNADTPSVAVSEGSGDDGNEPGFGALRVHYRGDDIGFAGTAASSPIETVVSCPRTVTGLSSDNTTDSCEARDFRHIPAESSSDNASNSSTGIHTQASPDTPNGSCTAKVAHLSPVRVAVLSTANTSKDKRRLRPNFNLESNVNRALDDISNAENQVSDAKASVDA</sequence>
<evidence type="ECO:0000313" key="2">
    <source>
        <dbReference type="EMBL" id="KAF5586802.1"/>
    </source>
</evidence>
<dbReference type="RefSeq" id="XP_036532519.1">
    <property type="nucleotide sequence ID" value="XM_036676759.1"/>
</dbReference>
<feature type="region of interest" description="Disordered" evidence="1">
    <location>
        <begin position="171"/>
        <end position="200"/>
    </location>
</feature>
<feature type="compositionally biased region" description="Polar residues" evidence="1">
    <location>
        <begin position="183"/>
        <end position="198"/>
    </location>
</feature>
<feature type="region of interest" description="Disordered" evidence="1">
    <location>
        <begin position="90"/>
        <end position="113"/>
    </location>
</feature>
<evidence type="ECO:0000313" key="3">
    <source>
        <dbReference type="Proteomes" id="UP000547976"/>
    </source>
</evidence>
<feature type="compositionally biased region" description="Low complexity" evidence="1">
    <location>
        <begin position="173"/>
        <end position="182"/>
    </location>
</feature>
<dbReference type="Proteomes" id="UP000547976">
    <property type="component" value="Unassembled WGS sequence"/>
</dbReference>
<dbReference type="AlphaFoldDB" id="A0A8H5L8U3"/>
<evidence type="ECO:0000256" key="1">
    <source>
        <dbReference type="SAM" id="MobiDB-lite"/>
    </source>
</evidence>
<comment type="caution">
    <text evidence="2">The sequence shown here is derived from an EMBL/GenBank/DDBJ whole genome shotgun (WGS) entry which is preliminary data.</text>
</comment>
<name>A0A8H5L8U3_GIBSU</name>
<reference evidence="2 3" key="1">
    <citation type="submission" date="2020-05" db="EMBL/GenBank/DDBJ databases">
        <title>Identification and distribution of gene clusters putatively required for synthesis of sphingolipid metabolism inhibitors in phylogenetically diverse species of the filamentous fungus Fusarium.</title>
        <authorList>
            <person name="Kim H.-S."/>
            <person name="Busman M."/>
            <person name="Brown D.W."/>
            <person name="Divon H."/>
            <person name="Uhlig S."/>
            <person name="Proctor R.H."/>
        </authorList>
    </citation>
    <scope>NUCLEOTIDE SEQUENCE [LARGE SCALE GENOMIC DNA]</scope>
    <source>
        <strain evidence="2 3">NRRL 66333</strain>
    </source>
</reference>
<organism evidence="2 3">
    <name type="scientific">Gibberella subglutinans</name>
    <name type="common">Fusarium subglutinans</name>
    <dbReference type="NCBI Taxonomy" id="42677"/>
    <lineage>
        <taxon>Eukaryota</taxon>
        <taxon>Fungi</taxon>
        <taxon>Dikarya</taxon>
        <taxon>Ascomycota</taxon>
        <taxon>Pezizomycotina</taxon>
        <taxon>Sordariomycetes</taxon>
        <taxon>Hypocreomycetidae</taxon>
        <taxon>Hypocreales</taxon>
        <taxon>Nectriaceae</taxon>
        <taxon>Fusarium</taxon>
        <taxon>Fusarium fujikuroi species complex</taxon>
    </lineage>
</organism>
<protein>
    <submittedName>
        <fullName evidence="2">Uncharacterized protein</fullName>
    </submittedName>
</protein>
<keyword evidence="3" id="KW-1185">Reference proteome</keyword>
<feature type="region of interest" description="Disordered" evidence="1">
    <location>
        <begin position="239"/>
        <end position="258"/>
    </location>
</feature>
<proteinExistence type="predicted"/>
<accession>A0A8H5L8U3</accession>
<dbReference type="GeneID" id="59311477"/>
<gene>
    <name evidence="2" type="ORF">FSUBG_12013</name>
</gene>